<name>A0AAE0KDW3_9PEZI</name>
<dbReference type="Proteomes" id="UP001287356">
    <property type="component" value="Unassembled WGS sequence"/>
</dbReference>
<protein>
    <submittedName>
        <fullName evidence="2">Uncharacterized protein</fullName>
    </submittedName>
</protein>
<sequence>MALSIICSLVVSCLKPLTWRDLRSNSRFKMAFFHDHHHSSSLRAAVPGRLPAPTELELPAETLGLVRPSSVPPPVTAPCQEASDSLSRDCLHARFMNKILMSRTFPSHFNANDGDNTCPMPLFRERFSDLQSMLIHLEKDCEVLHASECLDCSRARQPQTAPTTCQPGRCPWCWTKSLLGSFKRRLSLKSLGRSRHSPRGQTSRPASPEFRSPQQEIEFLMDQELPGLPFPQGMGELPQSSEVSYRPELPQSPPRHELIGNASAQRSPFESHAELCGGDLGYMEAPVFLRQQYRAELSEQSPVRSGPVPVSRPATPVRESESLVERRIPHDVSSYSNLNSWSEKSFTGMSMMSDTTAALQGDHSLVSPQPSLFAMSANPAPFSPSLLSPGDEGRYFAEPTAYNPAVYGEQAHASPSRHGIFDKGNQYSWSSNSTFANSSGAWSGSAQSSQSSLSSASTLAELPCTPSKSFPAPVQLSQDPEPIETPSAPAALDSASMPCPPIPSHVLNFPIRSNVARRHPENAPTLSQQQLTSIANRPSLLTNLVDSFSDNLQQSRSRDRYQRSQKHIGRDNTCHSCR</sequence>
<evidence type="ECO:0000313" key="2">
    <source>
        <dbReference type="EMBL" id="KAK3374146.1"/>
    </source>
</evidence>
<feature type="compositionally biased region" description="Basic and acidic residues" evidence="1">
    <location>
        <begin position="556"/>
        <end position="578"/>
    </location>
</feature>
<feature type="region of interest" description="Disordered" evidence="1">
    <location>
        <begin position="190"/>
        <end position="211"/>
    </location>
</feature>
<feature type="compositionally biased region" description="Low complexity" evidence="1">
    <location>
        <begin position="301"/>
        <end position="313"/>
    </location>
</feature>
<evidence type="ECO:0000256" key="1">
    <source>
        <dbReference type="SAM" id="MobiDB-lite"/>
    </source>
</evidence>
<feature type="region of interest" description="Disordered" evidence="1">
    <location>
        <begin position="225"/>
        <end position="270"/>
    </location>
</feature>
<keyword evidence="3" id="KW-1185">Reference proteome</keyword>
<feature type="region of interest" description="Disordered" evidence="1">
    <location>
        <begin position="297"/>
        <end position="324"/>
    </location>
</feature>
<reference evidence="2" key="1">
    <citation type="journal article" date="2023" name="Mol. Phylogenet. Evol.">
        <title>Genome-scale phylogeny and comparative genomics of the fungal order Sordariales.</title>
        <authorList>
            <person name="Hensen N."/>
            <person name="Bonometti L."/>
            <person name="Westerberg I."/>
            <person name="Brannstrom I.O."/>
            <person name="Guillou S."/>
            <person name="Cros-Aarteil S."/>
            <person name="Calhoun S."/>
            <person name="Haridas S."/>
            <person name="Kuo A."/>
            <person name="Mondo S."/>
            <person name="Pangilinan J."/>
            <person name="Riley R."/>
            <person name="LaButti K."/>
            <person name="Andreopoulos B."/>
            <person name="Lipzen A."/>
            <person name="Chen C."/>
            <person name="Yan M."/>
            <person name="Daum C."/>
            <person name="Ng V."/>
            <person name="Clum A."/>
            <person name="Steindorff A."/>
            <person name="Ohm R.A."/>
            <person name="Martin F."/>
            <person name="Silar P."/>
            <person name="Natvig D.O."/>
            <person name="Lalanne C."/>
            <person name="Gautier V."/>
            <person name="Ament-Velasquez S.L."/>
            <person name="Kruys A."/>
            <person name="Hutchinson M.I."/>
            <person name="Powell A.J."/>
            <person name="Barry K."/>
            <person name="Miller A.N."/>
            <person name="Grigoriev I.V."/>
            <person name="Debuchy R."/>
            <person name="Gladieux P."/>
            <person name="Hiltunen Thoren M."/>
            <person name="Johannesson H."/>
        </authorList>
    </citation>
    <scope>NUCLEOTIDE SEQUENCE</scope>
    <source>
        <strain evidence="2">CBS 958.72</strain>
    </source>
</reference>
<feature type="region of interest" description="Disordered" evidence="1">
    <location>
        <begin position="551"/>
        <end position="578"/>
    </location>
</feature>
<proteinExistence type="predicted"/>
<gene>
    <name evidence="2" type="ORF">B0T24DRAFT_288712</name>
</gene>
<dbReference type="AlphaFoldDB" id="A0AAE0KDW3"/>
<reference evidence="2" key="2">
    <citation type="submission" date="2023-06" db="EMBL/GenBank/DDBJ databases">
        <authorList>
            <consortium name="Lawrence Berkeley National Laboratory"/>
            <person name="Haridas S."/>
            <person name="Hensen N."/>
            <person name="Bonometti L."/>
            <person name="Westerberg I."/>
            <person name="Brannstrom I.O."/>
            <person name="Guillou S."/>
            <person name="Cros-Aarteil S."/>
            <person name="Calhoun S."/>
            <person name="Kuo A."/>
            <person name="Mondo S."/>
            <person name="Pangilinan J."/>
            <person name="Riley R."/>
            <person name="Labutti K."/>
            <person name="Andreopoulos B."/>
            <person name="Lipzen A."/>
            <person name="Chen C."/>
            <person name="Yanf M."/>
            <person name="Daum C."/>
            <person name="Ng V."/>
            <person name="Clum A."/>
            <person name="Steindorff A."/>
            <person name="Ohm R."/>
            <person name="Martin F."/>
            <person name="Silar P."/>
            <person name="Natvig D."/>
            <person name="Lalanne C."/>
            <person name="Gautier V."/>
            <person name="Ament-Velasquez S.L."/>
            <person name="Kruys A."/>
            <person name="Hutchinson M.I."/>
            <person name="Powell A.J."/>
            <person name="Barry K."/>
            <person name="Miller A.N."/>
            <person name="Grigoriev I.V."/>
            <person name="Debuchy R."/>
            <person name="Gladieux P."/>
            <person name="Thoren M.H."/>
            <person name="Johannesson H."/>
        </authorList>
    </citation>
    <scope>NUCLEOTIDE SEQUENCE</scope>
    <source>
        <strain evidence="2">CBS 958.72</strain>
    </source>
</reference>
<organism evidence="2 3">
    <name type="scientific">Lasiosphaeria ovina</name>
    <dbReference type="NCBI Taxonomy" id="92902"/>
    <lineage>
        <taxon>Eukaryota</taxon>
        <taxon>Fungi</taxon>
        <taxon>Dikarya</taxon>
        <taxon>Ascomycota</taxon>
        <taxon>Pezizomycotina</taxon>
        <taxon>Sordariomycetes</taxon>
        <taxon>Sordariomycetidae</taxon>
        <taxon>Sordariales</taxon>
        <taxon>Lasiosphaeriaceae</taxon>
        <taxon>Lasiosphaeria</taxon>
    </lineage>
</organism>
<dbReference type="EMBL" id="JAULSN010000004">
    <property type="protein sequence ID" value="KAK3374146.1"/>
    <property type="molecule type" value="Genomic_DNA"/>
</dbReference>
<evidence type="ECO:0000313" key="3">
    <source>
        <dbReference type="Proteomes" id="UP001287356"/>
    </source>
</evidence>
<accession>A0AAE0KDW3</accession>
<comment type="caution">
    <text evidence="2">The sequence shown here is derived from an EMBL/GenBank/DDBJ whole genome shotgun (WGS) entry which is preliminary data.</text>
</comment>